<reference evidence="2" key="1">
    <citation type="journal article" date="2021" name="Proc. Natl. Acad. Sci. U.S.A.">
        <title>A Catalog of Tens of Thousands of Viruses from Human Metagenomes Reveals Hidden Associations with Chronic Diseases.</title>
        <authorList>
            <person name="Tisza M.J."/>
            <person name="Buck C.B."/>
        </authorList>
    </citation>
    <scope>NUCLEOTIDE SEQUENCE</scope>
    <source>
        <strain evidence="2">CtakU3</strain>
    </source>
</reference>
<evidence type="ECO:0000313" key="2">
    <source>
        <dbReference type="EMBL" id="DAE00592.1"/>
    </source>
</evidence>
<protein>
    <submittedName>
        <fullName evidence="2">Baseplate J like protein</fullName>
    </submittedName>
</protein>
<accession>A0A8S5P1S5</accession>
<sequence length="391" mass="41761">MIEDPVFKLTADGVKVPSYEEVYDYFKNELRSIFGEDINLDPDTADGQLLATIALSRHNANAQCAATYASFSPRTAKGLGLDSVCAQNGVVRHHATKSQADLTLIGQAGAEIINGVAIDSFNKRWVLPERVVIPTSGEITVTAIAEDAGATKAVSGSINKIGTPTLGWQRVFNKEDAIEGANEETDSALRARQARSTALPSVSIWDGIKASLLNLKGVTRVAGVKNDTGAIDNNGVPGHTVALIVDGGDAEEIAKTIYVKKGEGTGTHGDITKVYQDSYGYPNTVKFSRPKVVDIAVKVKIKPSQDYLSSVDNEIKNRIATYINSLPIGVAVNVARTLSVAVNPEDVDTRFDLLDIALARKGEVLATKSIPVLWNEAAKCSVDDIQVEVQA</sequence>
<dbReference type="InterPro" id="IPR006949">
    <property type="entry name" value="Barrel_Baseplate_J-like"/>
</dbReference>
<proteinExistence type="predicted"/>
<dbReference type="Pfam" id="PF04865">
    <property type="entry name" value="Baseplate_J"/>
    <property type="match status" value="1"/>
</dbReference>
<organism evidence="2">
    <name type="scientific">Myoviridae sp. ctakU3</name>
    <dbReference type="NCBI Taxonomy" id="2825135"/>
    <lineage>
        <taxon>Viruses</taxon>
        <taxon>Duplodnaviria</taxon>
        <taxon>Heunggongvirae</taxon>
        <taxon>Uroviricota</taxon>
        <taxon>Caudoviricetes</taxon>
    </lineage>
</organism>
<evidence type="ECO:0000259" key="1">
    <source>
        <dbReference type="Pfam" id="PF04865"/>
    </source>
</evidence>
<dbReference type="EMBL" id="BK015306">
    <property type="protein sequence ID" value="DAE00592.1"/>
    <property type="molecule type" value="Genomic_DNA"/>
</dbReference>
<name>A0A8S5P1S5_9CAUD</name>
<feature type="domain" description="Baseplate protein J-like barrel" evidence="1">
    <location>
        <begin position="102"/>
        <end position="179"/>
    </location>
</feature>